<feature type="transmembrane region" description="Helical" evidence="1">
    <location>
        <begin position="65"/>
        <end position="82"/>
    </location>
</feature>
<proteinExistence type="predicted"/>
<evidence type="ECO:0000256" key="1">
    <source>
        <dbReference type="SAM" id="Phobius"/>
    </source>
</evidence>
<comment type="caution">
    <text evidence="3">The sequence shown here is derived from an EMBL/GenBank/DDBJ whole genome shotgun (WGS) entry which is preliminary data.</text>
</comment>
<dbReference type="GO" id="GO:0016746">
    <property type="term" value="F:acyltransferase activity"/>
    <property type="evidence" value="ECO:0007669"/>
    <property type="project" value="UniProtKB-KW"/>
</dbReference>
<evidence type="ECO:0000259" key="2">
    <source>
        <dbReference type="Pfam" id="PF01757"/>
    </source>
</evidence>
<dbReference type="PANTHER" id="PTHR23028">
    <property type="entry name" value="ACETYLTRANSFERASE"/>
    <property type="match status" value="1"/>
</dbReference>
<feature type="domain" description="Acyltransferase 3" evidence="2">
    <location>
        <begin position="31"/>
        <end position="335"/>
    </location>
</feature>
<dbReference type="Proteomes" id="UP001201161">
    <property type="component" value="Unassembled WGS sequence"/>
</dbReference>
<dbReference type="EMBL" id="JAKJHZ010000005">
    <property type="protein sequence ID" value="MCF6376995.1"/>
    <property type="molecule type" value="Genomic_DNA"/>
</dbReference>
<feature type="transmembrane region" description="Helical" evidence="1">
    <location>
        <begin position="325"/>
        <end position="346"/>
    </location>
</feature>
<sequence>MSAPSHPVPATGRTGRFAPVRLGDRIGDRDNNFDILRLLAAWAVLVSHSFALVGEVEPLHQLNASLGSVGVLIFFSVSGLLIRRSWEYDPSPRDFWVKRALRLLPALAVVGLVTAFVLGPFVTSQSLRTYFTSWETWIYPVRITLLFPFGAGLPGVFEDLEYAGAVNGPLWSLPVEVFAYAGLAALGVTGLLRRTRLMVALSALGLAWAAVWISVTSDSLGAIYVLAAFAVSATAYSFRDRIVLTWPVAAACLVLCVLTGLGPPALRVVVWTVCAVYLCCWFAYALPAIGRRITHLGDASYGVYIWAWPVQQTTIELMGGHPSPWAVIAITTPIVWLLAQASWHLVERPALKHKPRPTAGLVS</sequence>
<keyword evidence="1" id="KW-0472">Membrane</keyword>
<feature type="transmembrane region" description="Helical" evidence="1">
    <location>
        <begin position="103"/>
        <end position="122"/>
    </location>
</feature>
<dbReference type="InterPro" id="IPR050879">
    <property type="entry name" value="Acyltransferase_3"/>
</dbReference>
<evidence type="ECO:0000313" key="3">
    <source>
        <dbReference type="EMBL" id="MCF6376995.1"/>
    </source>
</evidence>
<keyword evidence="1" id="KW-1133">Transmembrane helix</keyword>
<dbReference type="InterPro" id="IPR002656">
    <property type="entry name" value="Acyl_transf_3_dom"/>
</dbReference>
<keyword evidence="1" id="KW-0812">Transmembrane</keyword>
<name>A0ABS9H6Z0_9ACTN</name>
<gene>
    <name evidence="3" type="ORF">L2K70_05220</name>
</gene>
<keyword evidence="3" id="KW-0012">Acyltransferase</keyword>
<feature type="transmembrane region" description="Helical" evidence="1">
    <location>
        <begin position="268"/>
        <end position="289"/>
    </location>
</feature>
<feature type="transmembrane region" description="Helical" evidence="1">
    <location>
        <begin position="35"/>
        <end position="53"/>
    </location>
</feature>
<keyword evidence="3" id="KW-0808">Transferase</keyword>
<evidence type="ECO:0000313" key="4">
    <source>
        <dbReference type="Proteomes" id="UP001201161"/>
    </source>
</evidence>
<dbReference type="Pfam" id="PF01757">
    <property type="entry name" value="Acyl_transf_3"/>
    <property type="match status" value="1"/>
</dbReference>
<dbReference type="RefSeq" id="WP_236400017.1">
    <property type="nucleotide sequence ID" value="NZ_JAKJHZ010000005.1"/>
</dbReference>
<keyword evidence="4" id="KW-1185">Reference proteome</keyword>
<reference evidence="3 4" key="1">
    <citation type="submission" date="2022-01" db="EMBL/GenBank/DDBJ databases">
        <title>Nocardioides sp. nov., an actinomycete isolated from mining soil.</title>
        <authorList>
            <person name="Liu L."/>
        </authorList>
    </citation>
    <scope>NUCLEOTIDE SEQUENCE [LARGE SCALE GENOMIC DNA]</scope>
    <source>
        <strain evidence="3 4">KLBMP 9356</strain>
    </source>
</reference>
<accession>A0ABS9H6Z0</accession>
<dbReference type="PANTHER" id="PTHR23028:SF53">
    <property type="entry name" value="ACYL_TRANSF_3 DOMAIN-CONTAINING PROTEIN"/>
    <property type="match status" value="1"/>
</dbReference>
<organism evidence="3 4">
    <name type="scientific">Nocardioides potassii</name>
    <dbReference type="NCBI Taxonomy" id="2911371"/>
    <lineage>
        <taxon>Bacteria</taxon>
        <taxon>Bacillati</taxon>
        <taxon>Actinomycetota</taxon>
        <taxon>Actinomycetes</taxon>
        <taxon>Propionibacteriales</taxon>
        <taxon>Nocardioidaceae</taxon>
        <taxon>Nocardioides</taxon>
    </lineage>
</organism>
<feature type="transmembrane region" description="Helical" evidence="1">
    <location>
        <begin position="170"/>
        <end position="192"/>
    </location>
</feature>
<feature type="transmembrane region" description="Helical" evidence="1">
    <location>
        <begin position="243"/>
        <end position="262"/>
    </location>
</feature>
<protein>
    <submittedName>
        <fullName evidence="3">Acyltransferase</fullName>
    </submittedName>
</protein>